<dbReference type="GO" id="GO:0005886">
    <property type="term" value="C:plasma membrane"/>
    <property type="evidence" value="ECO:0007669"/>
    <property type="project" value="UniProtKB-SubCell"/>
</dbReference>
<keyword evidence="5 6" id="KW-0472">Membrane</keyword>
<dbReference type="PIRSF" id="PIRSF038958">
    <property type="entry name" value="PG_synth_SpoVB"/>
    <property type="match status" value="1"/>
</dbReference>
<dbReference type="InterPro" id="IPR024923">
    <property type="entry name" value="PG_synth_SpoVB"/>
</dbReference>
<keyword evidence="3 6" id="KW-0812">Transmembrane</keyword>
<comment type="caution">
    <text evidence="7">The sequence shown here is derived from an EMBL/GenBank/DDBJ whole genome shotgun (WGS) entry which is preliminary data.</text>
</comment>
<evidence type="ECO:0000256" key="2">
    <source>
        <dbReference type="ARBA" id="ARBA00022475"/>
    </source>
</evidence>
<evidence type="ECO:0000256" key="3">
    <source>
        <dbReference type="ARBA" id="ARBA00022692"/>
    </source>
</evidence>
<evidence type="ECO:0000256" key="1">
    <source>
        <dbReference type="ARBA" id="ARBA00004651"/>
    </source>
</evidence>
<reference evidence="7" key="1">
    <citation type="submission" date="2020-10" db="EMBL/GenBank/DDBJ databases">
        <authorList>
            <person name="Gilroy R."/>
        </authorList>
    </citation>
    <scope>NUCLEOTIDE SEQUENCE</scope>
    <source>
        <strain evidence="7">ChiSjej5B23-6657</strain>
    </source>
</reference>
<reference evidence="7" key="2">
    <citation type="journal article" date="2021" name="PeerJ">
        <title>Extensive microbial diversity within the chicken gut microbiome revealed by metagenomics and culture.</title>
        <authorList>
            <person name="Gilroy R."/>
            <person name="Ravi A."/>
            <person name="Getino M."/>
            <person name="Pursley I."/>
            <person name="Horton D.L."/>
            <person name="Alikhan N.F."/>
            <person name="Baker D."/>
            <person name="Gharbi K."/>
            <person name="Hall N."/>
            <person name="Watson M."/>
            <person name="Adriaenssens E.M."/>
            <person name="Foster-Nyarko E."/>
            <person name="Jarju S."/>
            <person name="Secka A."/>
            <person name="Antonio M."/>
            <person name="Oren A."/>
            <person name="Chaudhuri R.R."/>
            <person name="La Ragione R."/>
            <person name="Hildebrand F."/>
            <person name="Pallen M.J."/>
        </authorList>
    </citation>
    <scope>NUCLEOTIDE SEQUENCE</scope>
    <source>
        <strain evidence="7">ChiSjej5B23-6657</strain>
    </source>
</reference>
<dbReference type="EMBL" id="DVHM01000184">
    <property type="protein sequence ID" value="HIR71784.1"/>
    <property type="molecule type" value="Genomic_DNA"/>
</dbReference>
<accession>A0A9D1EBA4</accession>
<feature type="transmembrane region" description="Helical" evidence="6">
    <location>
        <begin position="354"/>
        <end position="371"/>
    </location>
</feature>
<evidence type="ECO:0000256" key="6">
    <source>
        <dbReference type="SAM" id="Phobius"/>
    </source>
</evidence>
<dbReference type="InterPro" id="IPR002797">
    <property type="entry name" value="Polysacc_synth"/>
</dbReference>
<dbReference type="Pfam" id="PF01943">
    <property type="entry name" value="Polysacc_synt"/>
    <property type="match status" value="1"/>
</dbReference>
<evidence type="ECO:0000313" key="7">
    <source>
        <dbReference type="EMBL" id="HIR71784.1"/>
    </source>
</evidence>
<gene>
    <name evidence="7" type="ORF">IAA55_10980</name>
</gene>
<evidence type="ECO:0000256" key="5">
    <source>
        <dbReference type="ARBA" id="ARBA00023136"/>
    </source>
</evidence>
<dbReference type="AlphaFoldDB" id="A0A9D1EBA4"/>
<dbReference type="Proteomes" id="UP000823912">
    <property type="component" value="Unassembled WGS sequence"/>
</dbReference>
<dbReference type="PANTHER" id="PTHR30250">
    <property type="entry name" value="PST FAMILY PREDICTED COLANIC ACID TRANSPORTER"/>
    <property type="match status" value="1"/>
</dbReference>
<dbReference type="InterPro" id="IPR050833">
    <property type="entry name" value="Poly_Biosynth_Transport"/>
</dbReference>
<protein>
    <submittedName>
        <fullName evidence="7">Polysaccharide biosynthesis protein</fullName>
    </submittedName>
</protein>
<name>A0A9D1EBA4_9FIRM</name>
<feature type="transmembrane region" description="Helical" evidence="6">
    <location>
        <begin position="6"/>
        <end position="29"/>
    </location>
</feature>
<proteinExistence type="predicted"/>
<feature type="transmembrane region" description="Helical" evidence="6">
    <location>
        <begin position="318"/>
        <end position="342"/>
    </location>
</feature>
<evidence type="ECO:0000313" key="8">
    <source>
        <dbReference type="Proteomes" id="UP000823912"/>
    </source>
</evidence>
<keyword evidence="4 6" id="KW-1133">Transmembrane helix</keyword>
<feature type="transmembrane region" description="Helical" evidence="6">
    <location>
        <begin position="189"/>
        <end position="210"/>
    </location>
</feature>
<evidence type="ECO:0000256" key="4">
    <source>
        <dbReference type="ARBA" id="ARBA00022989"/>
    </source>
</evidence>
<keyword evidence="2" id="KW-1003">Cell membrane</keyword>
<comment type="subcellular location">
    <subcellularLocation>
        <location evidence="1">Cell membrane</location>
        <topology evidence="1">Multi-pass membrane protein</topology>
    </subcellularLocation>
</comment>
<sequence length="438" mass="48273">MDIKRHPIISGTMILTAAGLFTRIVGFYYKIFLSRNIGAEALGIYQLSMPFLSIGIAVTCSGIHTSISRYVAACSGGEQRETASSYLAAGLLMSLGICGLLFMPCYLYCDKIAAFFFHEPSCAPILRILIFAIPLECIHSCINGYYYGKQKANIPAFGQCIEQIVRVLCVYLIFCICQKENIPFRETHAALGLLLGEIAATIYFVTMISLERFSRPRLKTTVSAGRRLAVMSYPITLNRVSLNTLNGLENTFIPERLIAFGFSSTEALSVYGVFSGMAMPVILFPNVLSNSVSVMLLPMIAKAAGERRFSYISRTIRLAFFLCMLLGFGCSLGFFLLGNFVGDFLFGNELAGDFIRLLCWICPFLFLNATFSSILNGLGQTKATFLISMTGSLTRLIFIYFSIPAVGFQGYVLGILISQVVTAFLSYRKLTGYLAKQP</sequence>
<organism evidence="7 8">
    <name type="scientific">Candidatus Pullilachnospira gallistercoris</name>
    <dbReference type="NCBI Taxonomy" id="2840911"/>
    <lineage>
        <taxon>Bacteria</taxon>
        <taxon>Bacillati</taxon>
        <taxon>Bacillota</taxon>
        <taxon>Clostridia</taxon>
        <taxon>Lachnospirales</taxon>
        <taxon>Lachnospiraceae</taxon>
        <taxon>Lachnospiraceae incertae sedis</taxon>
        <taxon>Candidatus Pullilachnospira</taxon>
    </lineage>
</organism>
<feature type="transmembrane region" description="Helical" evidence="6">
    <location>
        <begin position="270"/>
        <end position="297"/>
    </location>
</feature>
<feature type="transmembrane region" description="Helical" evidence="6">
    <location>
        <begin position="84"/>
        <end position="107"/>
    </location>
</feature>
<dbReference type="PANTHER" id="PTHR30250:SF24">
    <property type="entry name" value="STAGE V SPORULATION PROTEIN B"/>
    <property type="match status" value="1"/>
</dbReference>
<feature type="transmembrane region" description="Helical" evidence="6">
    <location>
        <begin position="41"/>
        <end position="64"/>
    </location>
</feature>
<feature type="transmembrane region" description="Helical" evidence="6">
    <location>
        <begin position="128"/>
        <end position="148"/>
    </location>
</feature>
<dbReference type="CDD" id="cd13124">
    <property type="entry name" value="MATE_SpoVB_like"/>
    <property type="match status" value="1"/>
</dbReference>